<protein>
    <recommendedName>
        <fullName evidence="6">DUF3298 domain-containing protein</fullName>
    </recommendedName>
</protein>
<feature type="domain" description="Deacetylase PdaC" evidence="3">
    <location>
        <begin position="68"/>
        <end position="166"/>
    </location>
</feature>
<feature type="transmembrane region" description="Helical" evidence="1">
    <location>
        <begin position="12"/>
        <end position="33"/>
    </location>
</feature>
<dbReference type="Pfam" id="PF13739">
    <property type="entry name" value="PdaC"/>
    <property type="match status" value="1"/>
</dbReference>
<evidence type="ECO:0000259" key="2">
    <source>
        <dbReference type="Pfam" id="PF11738"/>
    </source>
</evidence>
<keyword evidence="1" id="KW-0812">Transmembrane</keyword>
<keyword evidence="1" id="KW-1133">Transmembrane helix</keyword>
<feature type="domain" description="DUF3298" evidence="2">
    <location>
        <begin position="186"/>
        <end position="280"/>
    </location>
</feature>
<dbReference type="Proteomes" id="UP000178184">
    <property type="component" value="Unassembled WGS sequence"/>
</dbReference>
<reference evidence="4 5" key="1">
    <citation type="journal article" date="2016" name="Nat. Commun.">
        <title>Thousands of microbial genomes shed light on interconnected biogeochemical processes in an aquifer system.</title>
        <authorList>
            <person name="Anantharaman K."/>
            <person name="Brown C.T."/>
            <person name="Hug L.A."/>
            <person name="Sharon I."/>
            <person name="Castelle C.J."/>
            <person name="Probst A.J."/>
            <person name="Thomas B.C."/>
            <person name="Singh A."/>
            <person name="Wilkins M.J."/>
            <person name="Karaoz U."/>
            <person name="Brodie E.L."/>
            <person name="Williams K.H."/>
            <person name="Hubbard S.S."/>
            <person name="Banfield J.F."/>
        </authorList>
    </citation>
    <scope>NUCLEOTIDE SEQUENCE [LARGE SCALE GENOMIC DNA]</scope>
</reference>
<evidence type="ECO:0000259" key="3">
    <source>
        <dbReference type="Pfam" id="PF13739"/>
    </source>
</evidence>
<dbReference type="Gene3D" id="3.30.565.40">
    <property type="entry name" value="Fervidobacterium nodosum Rt17-B1 like"/>
    <property type="match status" value="1"/>
</dbReference>
<evidence type="ECO:0000313" key="4">
    <source>
        <dbReference type="EMBL" id="OGI83154.1"/>
    </source>
</evidence>
<keyword evidence="1" id="KW-0472">Membrane</keyword>
<dbReference type="STRING" id="1801764.A2903_01765"/>
<organism evidence="4 5">
    <name type="scientific">Candidatus Nomurabacteria bacterium RIFCSPLOWO2_01_FULL_33_17</name>
    <dbReference type="NCBI Taxonomy" id="1801764"/>
    <lineage>
        <taxon>Bacteria</taxon>
        <taxon>Candidatus Nomuraibacteriota</taxon>
    </lineage>
</organism>
<dbReference type="Gene3D" id="3.90.640.20">
    <property type="entry name" value="Heat-shock cognate protein, ATPase"/>
    <property type="match status" value="1"/>
</dbReference>
<dbReference type="InterPro" id="IPR025303">
    <property type="entry name" value="PdaC"/>
</dbReference>
<dbReference type="Pfam" id="PF11738">
    <property type="entry name" value="DUF3298"/>
    <property type="match status" value="1"/>
</dbReference>
<evidence type="ECO:0000256" key="1">
    <source>
        <dbReference type="SAM" id="Phobius"/>
    </source>
</evidence>
<evidence type="ECO:0008006" key="6">
    <source>
        <dbReference type="Google" id="ProtNLM"/>
    </source>
</evidence>
<accession>A0A1F6WMV2</accession>
<dbReference type="InterPro" id="IPR037126">
    <property type="entry name" value="PdaC/RsiV-like_sf"/>
</dbReference>
<name>A0A1F6WMV2_9BACT</name>
<gene>
    <name evidence="4" type="ORF">A2903_01765</name>
</gene>
<sequence length="281" mass="31719">MSINPTNHHKSHLATRVMTFIVFVVLAVVLVQLTKSVKNNPPEENTNPIVETNKIVDMVQVIEIPLTSESKYGTVSGAYPQFKNANSIFNDKIRNAVVIAQSEFENNTMANWQAQYDTKQKNEKMDQFPPAGEFTFSVKTDYVQVNKDIISILISVSGFSGGAHGYENLISFNYNVKTNQEISLIDIFPNDIDYLKTLSTYSRKDLTDQFTSKIKNENMDDDGDFKMTMENINSMLLPGTEPKLANFSVFTISPDVLNIHFPQYQVAAYVYGSQLVKMPLK</sequence>
<comment type="caution">
    <text evidence="4">The sequence shown here is derived from an EMBL/GenBank/DDBJ whole genome shotgun (WGS) entry which is preliminary data.</text>
</comment>
<dbReference type="EMBL" id="MFUO01000035">
    <property type="protein sequence ID" value="OGI83154.1"/>
    <property type="molecule type" value="Genomic_DNA"/>
</dbReference>
<dbReference type="InterPro" id="IPR021729">
    <property type="entry name" value="DUF3298"/>
</dbReference>
<proteinExistence type="predicted"/>
<evidence type="ECO:0000313" key="5">
    <source>
        <dbReference type="Proteomes" id="UP000178184"/>
    </source>
</evidence>
<dbReference type="AlphaFoldDB" id="A0A1F6WMV2"/>